<name>A0AA46K1Y0_SERMA</name>
<evidence type="ECO:0000313" key="2">
    <source>
        <dbReference type="Proteomes" id="UP000320710"/>
    </source>
</evidence>
<dbReference type="Proteomes" id="UP000320710">
    <property type="component" value="Unassembled WGS sequence"/>
</dbReference>
<dbReference type="AlphaFoldDB" id="A0AA46K1Y0"/>
<dbReference type="Pfam" id="PF20051">
    <property type="entry name" value="DUF6453"/>
    <property type="match status" value="1"/>
</dbReference>
<evidence type="ECO:0000313" key="1">
    <source>
        <dbReference type="EMBL" id="TQI83010.1"/>
    </source>
</evidence>
<proteinExistence type="predicted"/>
<sequence>MAYGLWMNGKELAAVNSISLLANDKEPWADGNKQKIYTPPDYVAGNPVFLVGQTGYIFGSQTNPPSYGGVTGWRTDGGRIIVDFTNANQQAFFTEFSIYQVQPPQSVSGTYGIMIQNSVDWMSINSSSRLGFVAWKGEVTINGKWTLPVVQNDNTKVVFVRCDDPGVSIYHAVQYNELTVSRDNGSGEAVLTTANVKVVIMNSGYYPPTPSGYGMVIKNAAGNNTFTSDTEPLVWDGRSVNVGRNPEDLIDTGIARPMIPLAVNAFMRGDSQGSGGVYNYYSCGYRFNGSAVQFWRSESGRRIQTQWNTSNRWYSSQMPLMVINADHYF</sequence>
<reference evidence="1 2" key="2">
    <citation type="submission" date="2019-07" db="EMBL/GenBank/DDBJ databases">
        <title>Investigation of anaerobic lignin degradation for improved lignocellulosic biofuels.</title>
        <authorList>
            <person name="Deangelis K.PhD."/>
        </authorList>
    </citation>
    <scope>NUCLEOTIDE SEQUENCE [LARGE SCALE GENOMIC DNA]</scope>
    <source>
        <strain evidence="1 2">106R</strain>
    </source>
</reference>
<protein>
    <submittedName>
        <fullName evidence="1">Uncharacterized protein</fullName>
    </submittedName>
</protein>
<accession>A0AA46K1Y0</accession>
<organism evidence="1 2">
    <name type="scientific">Serratia marcescens</name>
    <dbReference type="NCBI Taxonomy" id="615"/>
    <lineage>
        <taxon>Bacteria</taxon>
        <taxon>Pseudomonadati</taxon>
        <taxon>Pseudomonadota</taxon>
        <taxon>Gammaproteobacteria</taxon>
        <taxon>Enterobacterales</taxon>
        <taxon>Yersiniaceae</taxon>
        <taxon>Serratia</taxon>
    </lineage>
</organism>
<gene>
    <name evidence="1" type="ORF">FHU12_0472</name>
</gene>
<reference evidence="1 2" key="1">
    <citation type="submission" date="2019-06" db="EMBL/GenBank/DDBJ databases">
        <authorList>
            <person name="Deangelis K."/>
            <person name="Huntemann M."/>
            <person name="Clum A."/>
            <person name="Pillay M."/>
            <person name="Palaniappan K."/>
            <person name="Varghese N."/>
            <person name="Mikhailova N."/>
            <person name="Stamatis D."/>
            <person name="Reddy T."/>
            <person name="Daum C."/>
            <person name="Shapiro N."/>
            <person name="Ivanova N."/>
            <person name="Kyrpides N."/>
            <person name="Woyke T."/>
        </authorList>
    </citation>
    <scope>NUCLEOTIDE SEQUENCE [LARGE SCALE GENOMIC DNA]</scope>
    <source>
        <strain evidence="1 2">106R</strain>
    </source>
</reference>
<comment type="caution">
    <text evidence="1">The sequence shown here is derived from an EMBL/GenBank/DDBJ whole genome shotgun (WGS) entry which is preliminary data.</text>
</comment>
<dbReference type="EMBL" id="VFMJ01000001">
    <property type="protein sequence ID" value="TQI83010.1"/>
    <property type="molecule type" value="Genomic_DNA"/>
</dbReference>
<dbReference type="InterPro" id="IPR045604">
    <property type="entry name" value="DUF6453"/>
</dbReference>
<dbReference type="RefSeq" id="WP_141967160.1">
    <property type="nucleotide sequence ID" value="NZ_VFMJ01000001.1"/>
</dbReference>